<dbReference type="Proteomes" id="UP001589795">
    <property type="component" value="Unassembled WGS sequence"/>
</dbReference>
<organism evidence="1 2">
    <name type="scientific">Paracoccus rhizosphaerae</name>
    <dbReference type="NCBI Taxonomy" id="1133347"/>
    <lineage>
        <taxon>Bacteria</taxon>
        <taxon>Pseudomonadati</taxon>
        <taxon>Pseudomonadota</taxon>
        <taxon>Alphaproteobacteria</taxon>
        <taxon>Rhodobacterales</taxon>
        <taxon>Paracoccaceae</taxon>
        <taxon>Paracoccus</taxon>
    </lineage>
</organism>
<dbReference type="EMBL" id="JBHLWQ010000016">
    <property type="protein sequence ID" value="MFC0199057.1"/>
    <property type="molecule type" value="Genomic_DNA"/>
</dbReference>
<evidence type="ECO:0000313" key="1">
    <source>
        <dbReference type="EMBL" id="MFC0199057.1"/>
    </source>
</evidence>
<sequence length="173" mass="19266">MPRHAHHHATITMEIRMHDPHSFIDLAKASVAALERGPTPEDVAEAPLANLWAVLVMDEDDLPVLWGQVSGHPLLGDRQILTSVLVGLNRDAGWARTISRWYRLGRPFPREMIAPASRVHDPKRRAGYLPLWSSGYLAVVDDALLEAKMARLLVLLKNLEAHMVSGAAARRLQ</sequence>
<reference evidence="1 2" key="1">
    <citation type="submission" date="2024-09" db="EMBL/GenBank/DDBJ databases">
        <authorList>
            <person name="Sun Q."/>
            <person name="Mori K."/>
        </authorList>
    </citation>
    <scope>NUCLEOTIDE SEQUENCE [LARGE SCALE GENOMIC DNA]</scope>
    <source>
        <strain evidence="1 2">CCM 7904</strain>
    </source>
</reference>
<accession>A0ABV6CFA3</accession>
<name>A0ABV6CFA3_9RHOB</name>
<dbReference type="Pfam" id="PF20339">
    <property type="entry name" value="DUF6634"/>
    <property type="match status" value="1"/>
</dbReference>
<comment type="caution">
    <text evidence="1">The sequence shown here is derived from an EMBL/GenBank/DDBJ whole genome shotgun (WGS) entry which is preliminary data.</text>
</comment>
<keyword evidence="2" id="KW-1185">Reference proteome</keyword>
<evidence type="ECO:0000313" key="2">
    <source>
        <dbReference type="Proteomes" id="UP001589795"/>
    </source>
</evidence>
<protein>
    <submittedName>
        <fullName evidence="1">DUF6634 family protein</fullName>
    </submittedName>
</protein>
<proteinExistence type="predicted"/>
<dbReference type="InterPro" id="IPR046574">
    <property type="entry name" value="DUF6634"/>
</dbReference>
<dbReference type="RefSeq" id="WP_265507104.1">
    <property type="nucleotide sequence ID" value="NZ_JAOTBE010000024.1"/>
</dbReference>
<gene>
    <name evidence="1" type="ORF">ACFFIZ_01545</name>
</gene>